<organism evidence="2">
    <name type="scientific">Sesamum radiatum</name>
    <name type="common">Black benniseed</name>
    <dbReference type="NCBI Taxonomy" id="300843"/>
    <lineage>
        <taxon>Eukaryota</taxon>
        <taxon>Viridiplantae</taxon>
        <taxon>Streptophyta</taxon>
        <taxon>Embryophyta</taxon>
        <taxon>Tracheophyta</taxon>
        <taxon>Spermatophyta</taxon>
        <taxon>Magnoliopsida</taxon>
        <taxon>eudicotyledons</taxon>
        <taxon>Gunneridae</taxon>
        <taxon>Pentapetalae</taxon>
        <taxon>asterids</taxon>
        <taxon>lamiids</taxon>
        <taxon>Lamiales</taxon>
        <taxon>Pedaliaceae</taxon>
        <taxon>Sesamum</taxon>
    </lineage>
</organism>
<gene>
    <name evidence="2" type="ORF">Sradi_4021300</name>
</gene>
<dbReference type="PANTHER" id="PTHR37610">
    <property type="entry name" value="CCHC-TYPE DOMAIN-CONTAINING PROTEIN"/>
    <property type="match status" value="1"/>
</dbReference>
<dbReference type="EMBL" id="JACGWJ010000017">
    <property type="protein sequence ID" value="KAL0355744.1"/>
    <property type="molecule type" value="Genomic_DNA"/>
</dbReference>
<proteinExistence type="predicted"/>
<dbReference type="Pfam" id="PF14244">
    <property type="entry name" value="Retrotran_gag_3"/>
    <property type="match status" value="1"/>
</dbReference>
<sequence length="160" mass="17883">MALISMPLTGSNYLGWSRAIKLALAAKIKLSFIGGRSVKLAIGAEDYNQWVCTNCMVSSWILNSISRDVVGAFMFTTSARALLLEIEGRYSVSNGPLLYQLKREITLTWQGNQSVADYCFKMLRDELMWLEPPPMCACNPLCVCTARKIMNGRNDTNQVM</sequence>
<protein>
    <recommendedName>
        <fullName evidence="1">Retrotransposon Copia-like N-terminal domain-containing protein</fullName>
    </recommendedName>
</protein>
<dbReference type="InterPro" id="IPR029472">
    <property type="entry name" value="Copia-like_N"/>
</dbReference>
<accession>A0AAW2PHW8</accession>
<reference evidence="2" key="1">
    <citation type="submission" date="2020-06" db="EMBL/GenBank/DDBJ databases">
        <authorList>
            <person name="Li T."/>
            <person name="Hu X."/>
            <person name="Zhang T."/>
            <person name="Song X."/>
            <person name="Zhang H."/>
            <person name="Dai N."/>
            <person name="Sheng W."/>
            <person name="Hou X."/>
            <person name="Wei L."/>
        </authorList>
    </citation>
    <scope>NUCLEOTIDE SEQUENCE</scope>
    <source>
        <strain evidence="2">G02</strain>
        <tissue evidence="2">Leaf</tissue>
    </source>
</reference>
<evidence type="ECO:0000259" key="1">
    <source>
        <dbReference type="Pfam" id="PF14244"/>
    </source>
</evidence>
<dbReference type="AlphaFoldDB" id="A0AAW2PHW8"/>
<comment type="caution">
    <text evidence="2">The sequence shown here is derived from an EMBL/GenBank/DDBJ whole genome shotgun (WGS) entry which is preliminary data.</text>
</comment>
<dbReference type="PANTHER" id="PTHR37610:SF40">
    <property type="entry name" value="OS01G0909600 PROTEIN"/>
    <property type="match status" value="1"/>
</dbReference>
<name>A0AAW2PHW8_SESRA</name>
<feature type="domain" description="Retrotransposon Copia-like N-terminal" evidence="1">
    <location>
        <begin position="1"/>
        <end position="36"/>
    </location>
</feature>
<evidence type="ECO:0000313" key="2">
    <source>
        <dbReference type="EMBL" id="KAL0355744.1"/>
    </source>
</evidence>
<reference evidence="2" key="2">
    <citation type="journal article" date="2024" name="Plant">
        <title>Genomic evolution and insights into agronomic trait innovations of Sesamum species.</title>
        <authorList>
            <person name="Miao H."/>
            <person name="Wang L."/>
            <person name="Qu L."/>
            <person name="Liu H."/>
            <person name="Sun Y."/>
            <person name="Le M."/>
            <person name="Wang Q."/>
            <person name="Wei S."/>
            <person name="Zheng Y."/>
            <person name="Lin W."/>
            <person name="Duan Y."/>
            <person name="Cao H."/>
            <person name="Xiong S."/>
            <person name="Wang X."/>
            <person name="Wei L."/>
            <person name="Li C."/>
            <person name="Ma Q."/>
            <person name="Ju M."/>
            <person name="Zhao R."/>
            <person name="Li G."/>
            <person name="Mu C."/>
            <person name="Tian Q."/>
            <person name="Mei H."/>
            <person name="Zhang T."/>
            <person name="Gao T."/>
            <person name="Zhang H."/>
        </authorList>
    </citation>
    <scope>NUCLEOTIDE SEQUENCE</scope>
    <source>
        <strain evidence="2">G02</strain>
    </source>
</reference>